<accession>A0A1S8CNZ7</accession>
<evidence type="ECO:0000313" key="3">
    <source>
        <dbReference type="EMBL" id="OMQ26822.1"/>
    </source>
</evidence>
<gene>
    <name evidence="3" type="ORF">BMI79_00370</name>
</gene>
<dbReference type="GO" id="GO:0008999">
    <property type="term" value="F:protein-N-terminal-alanine acetyltransferase activity"/>
    <property type="evidence" value="ECO:0007669"/>
    <property type="project" value="TreeGrafter"/>
</dbReference>
<proteinExistence type="predicted"/>
<dbReference type="PROSITE" id="PS51186">
    <property type="entry name" value="GNAT"/>
    <property type="match status" value="1"/>
</dbReference>
<sequence>MAFNEYGQPVGEALPEWQPRPRPTGATLNGQFCRLVALDAERDFAALFNAYQQAPDGRDWTYLMGERPESLAAMRTHLEKLQANTGLVNLLVLDSRHQTPVGTVALMRIEEASGVLEIGHVNWSPLMKQRSCATEAIFLLLRYTFDELGYRRCEWKCDSLNEPSRQAARRFGFSYEGRFMKALVTKGRNRDTDWFAMTEDRWPAVRTAFEQWLDEENFSADGQQKQRLQAFMP</sequence>
<dbReference type="EMBL" id="MOXD01000001">
    <property type="protein sequence ID" value="OMQ26822.1"/>
    <property type="molecule type" value="Genomic_DNA"/>
</dbReference>
<dbReference type="InterPro" id="IPR000182">
    <property type="entry name" value="GNAT_dom"/>
</dbReference>
<comment type="caution">
    <text evidence="3">The sequence shown here is derived from an EMBL/GenBank/DDBJ whole genome shotgun (WGS) entry which is preliminary data.</text>
</comment>
<evidence type="ECO:0000256" key="1">
    <source>
        <dbReference type="SAM" id="MobiDB-lite"/>
    </source>
</evidence>
<dbReference type="Proteomes" id="UP000216021">
    <property type="component" value="Unassembled WGS sequence"/>
</dbReference>
<keyword evidence="4" id="KW-1185">Reference proteome</keyword>
<dbReference type="SUPFAM" id="SSF55729">
    <property type="entry name" value="Acyl-CoA N-acyltransferases (Nat)"/>
    <property type="match status" value="1"/>
</dbReference>
<dbReference type="Pfam" id="PF13302">
    <property type="entry name" value="Acetyltransf_3"/>
    <property type="match status" value="1"/>
</dbReference>
<dbReference type="InterPro" id="IPR016181">
    <property type="entry name" value="Acyl_CoA_acyltransferase"/>
</dbReference>
<dbReference type="FunFam" id="3.40.630.30:FF:000047">
    <property type="entry name" value="Acetyltransferase, GNAT family"/>
    <property type="match status" value="1"/>
</dbReference>
<dbReference type="PANTHER" id="PTHR43441">
    <property type="entry name" value="RIBOSOMAL-PROTEIN-SERINE ACETYLTRANSFERASE"/>
    <property type="match status" value="1"/>
</dbReference>
<dbReference type="GO" id="GO:1990189">
    <property type="term" value="F:protein N-terminal-serine acetyltransferase activity"/>
    <property type="evidence" value="ECO:0007669"/>
    <property type="project" value="TreeGrafter"/>
</dbReference>
<feature type="region of interest" description="Disordered" evidence="1">
    <location>
        <begin position="1"/>
        <end position="23"/>
    </location>
</feature>
<evidence type="ECO:0000313" key="4">
    <source>
        <dbReference type="Proteomes" id="UP000216021"/>
    </source>
</evidence>
<organism evidence="3 4">
    <name type="scientific">Serratia oryzae</name>
    <dbReference type="NCBI Taxonomy" id="2034155"/>
    <lineage>
        <taxon>Bacteria</taxon>
        <taxon>Pseudomonadati</taxon>
        <taxon>Pseudomonadota</taxon>
        <taxon>Gammaproteobacteria</taxon>
        <taxon>Enterobacterales</taxon>
        <taxon>Yersiniaceae</taxon>
        <taxon>Serratia</taxon>
    </lineage>
</organism>
<feature type="domain" description="N-acetyltransferase" evidence="2">
    <location>
        <begin position="34"/>
        <end position="191"/>
    </location>
</feature>
<dbReference type="InterPro" id="IPR051908">
    <property type="entry name" value="Ribosomal_N-acetyltransferase"/>
</dbReference>
<reference evidence="3 4" key="1">
    <citation type="submission" date="2016-11" db="EMBL/GenBank/DDBJ databases">
        <title>Rahnella oryzae sp. nov., isolated from rice root.</title>
        <authorList>
            <person name="Zhang X.-X."/>
            <person name="Zhang J."/>
        </authorList>
    </citation>
    <scope>NUCLEOTIDE SEQUENCE [LARGE SCALE GENOMIC DNA]</scope>
    <source>
        <strain evidence="3 4">J11-6</strain>
    </source>
</reference>
<dbReference type="GO" id="GO:0005737">
    <property type="term" value="C:cytoplasm"/>
    <property type="evidence" value="ECO:0007669"/>
    <property type="project" value="TreeGrafter"/>
</dbReference>
<dbReference type="OrthoDB" id="5295305at2"/>
<evidence type="ECO:0000259" key="2">
    <source>
        <dbReference type="PROSITE" id="PS51186"/>
    </source>
</evidence>
<protein>
    <submittedName>
        <fullName evidence="3">GNAT family N-acetyltransferase</fullName>
    </submittedName>
</protein>
<keyword evidence="3" id="KW-0808">Transferase</keyword>
<dbReference type="STRING" id="2034155.BMI79_00370"/>
<dbReference type="RefSeq" id="WP_076939864.1">
    <property type="nucleotide sequence ID" value="NZ_MOXD01000001.1"/>
</dbReference>
<name>A0A1S8CNZ7_9GAMM</name>
<dbReference type="PANTHER" id="PTHR43441:SF2">
    <property type="entry name" value="FAMILY ACETYLTRANSFERASE, PUTATIVE (AFU_ORTHOLOGUE AFUA_7G00850)-RELATED"/>
    <property type="match status" value="1"/>
</dbReference>
<dbReference type="AlphaFoldDB" id="A0A1S8CNZ7"/>
<dbReference type="Gene3D" id="3.40.630.30">
    <property type="match status" value="1"/>
</dbReference>